<organism evidence="1 2">
    <name type="scientific">Setaria italica</name>
    <name type="common">Foxtail millet</name>
    <name type="synonym">Panicum italicum</name>
    <dbReference type="NCBI Taxonomy" id="4555"/>
    <lineage>
        <taxon>Eukaryota</taxon>
        <taxon>Viridiplantae</taxon>
        <taxon>Streptophyta</taxon>
        <taxon>Embryophyta</taxon>
        <taxon>Tracheophyta</taxon>
        <taxon>Spermatophyta</taxon>
        <taxon>Magnoliopsida</taxon>
        <taxon>Liliopsida</taxon>
        <taxon>Poales</taxon>
        <taxon>Poaceae</taxon>
        <taxon>PACMAD clade</taxon>
        <taxon>Panicoideae</taxon>
        <taxon>Panicodae</taxon>
        <taxon>Paniceae</taxon>
        <taxon>Cenchrinae</taxon>
        <taxon>Setaria</taxon>
    </lineage>
</organism>
<keyword evidence="2" id="KW-1185">Reference proteome</keyword>
<proteinExistence type="predicted"/>
<dbReference type="AlphaFoldDB" id="K3XMZ0"/>
<evidence type="ECO:0000313" key="2">
    <source>
        <dbReference type="Proteomes" id="UP000004995"/>
    </source>
</evidence>
<reference evidence="2" key="1">
    <citation type="journal article" date="2012" name="Nat. Biotechnol.">
        <title>Reference genome sequence of the model plant Setaria.</title>
        <authorList>
            <person name="Bennetzen J.L."/>
            <person name="Schmutz J."/>
            <person name="Wang H."/>
            <person name="Percifield R."/>
            <person name="Hawkins J."/>
            <person name="Pontaroli A.C."/>
            <person name="Estep M."/>
            <person name="Feng L."/>
            <person name="Vaughn J.N."/>
            <person name="Grimwood J."/>
            <person name="Jenkins J."/>
            <person name="Barry K."/>
            <person name="Lindquist E."/>
            <person name="Hellsten U."/>
            <person name="Deshpande S."/>
            <person name="Wang X."/>
            <person name="Wu X."/>
            <person name="Mitros T."/>
            <person name="Triplett J."/>
            <person name="Yang X."/>
            <person name="Ye C.Y."/>
            <person name="Mauro-Herrera M."/>
            <person name="Wang L."/>
            <person name="Li P."/>
            <person name="Sharma M."/>
            <person name="Sharma R."/>
            <person name="Ronald P.C."/>
            <person name="Panaud O."/>
            <person name="Kellogg E.A."/>
            <person name="Brutnell T.P."/>
            <person name="Doust A.N."/>
            <person name="Tuskan G.A."/>
            <person name="Rokhsar D."/>
            <person name="Devos K.M."/>
        </authorList>
    </citation>
    <scope>NUCLEOTIDE SEQUENCE [LARGE SCALE GENOMIC DNA]</scope>
    <source>
        <strain evidence="2">cv. Yugu1</strain>
    </source>
</reference>
<accession>K3XMZ0</accession>
<dbReference type="InParanoid" id="K3XMZ0"/>
<protein>
    <submittedName>
        <fullName evidence="1">Uncharacterized protein</fullName>
    </submittedName>
</protein>
<dbReference type="EMBL" id="AGNK02003224">
    <property type="status" value="NOT_ANNOTATED_CDS"/>
    <property type="molecule type" value="Genomic_DNA"/>
</dbReference>
<reference evidence="1" key="2">
    <citation type="submission" date="2018-08" db="UniProtKB">
        <authorList>
            <consortium name="EnsemblPlants"/>
        </authorList>
    </citation>
    <scope>IDENTIFICATION</scope>
    <source>
        <strain evidence="1">Yugu1</strain>
    </source>
</reference>
<dbReference type="Proteomes" id="UP000004995">
    <property type="component" value="Unassembled WGS sequence"/>
</dbReference>
<sequence length="145" mass="16438">MEVVVFVVGAACRLDFVVADGGRGGVRPWRWSRSDGWHESGRCISVASWSDGDLRFVFDFLGVYDLSCAFGFDLGFERLEMICAWEFDFWSRFGEEILVVLGMVWRGEILAMNKFRAAARRSGSTPPTSGRARMIILQARCVRLR</sequence>
<dbReference type="EnsemblPlants" id="KQL06147">
    <property type="protein sequence ID" value="KQL06147"/>
    <property type="gene ID" value="SETIT_003263mg"/>
</dbReference>
<name>K3XMZ0_SETIT</name>
<dbReference type="Gramene" id="KQL06147">
    <property type="protein sequence ID" value="KQL06147"/>
    <property type="gene ID" value="SETIT_003263mg"/>
</dbReference>
<dbReference type="HOGENOM" id="CLU_1790254_0_0_1"/>
<evidence type="ECO:0000313" key="1">
    <source>
        <dbReference type="EnsemblPlants" id="KQL06147"/>
    </source>
</evidence>